<feature type="domain" description="FAD-binding PCMH-type" evidence="5">
    <location>
        <begin position="39"/>
        <end position="210"/>
    </location>
</feature>
<accession>A0A395HBR0</accession>
<dbReference type="OrthoDB" id="2151789at2759"/>
<dbReference type="GO" id="GO:0071949">
    <property type="term" value="F:FAD binding"/>
    <property type="evidence" value="ECO:0007669"/>
    <property type="project" value="InterPro"/>
</dbReference>
<evidence type="ECO:0000259" key="5">
    <source>
        <dbReference type="PROSITE" id="PS51387"/>
    </source>
</evidence>
<evidence type="ECO:0000256" key="4">
    <source>
        <dbReference type="ARBA" id="ARBA00023002"/>
    </source>
</evidence>
<dbReference type="InterPro" id="IPR036318">
    <property type="entry name" value="FAD-bd_PCMH-like_sf"/>
</dbReference>
<dbReference type="SUPFAM" id="SSF56176">
    <property type="entry name" value="FAD-binding/transporter-associated domain-like"/>
    <property type="match status" value="1"/>
</dbReference>
<evidence type="ECO:0000256" key="1">
    <source>
        <dbReference type="ARBA" id="ARBA00005466"/>
    </source>
</evidence>
<keyword evidence="7" id="KW-1185">Reference proteome</keyword>
<sequence>MALPTAALTQLQATFPDNLITPTTTPYQTARTTPWSQTCWTSAAGYLPLSTVNDLTTALSIIQKTGSKFAVRTTGHNPNVGFSSADETAIVLDIRQLNSMELMPDGIARVGAGCTWGEVYAWLEGQGLSAIGGRDPQVGLGGFLLGGGMGALPNLYGLGADNVKNFEILLANGTLINANAHDNPDLYRVLKGGGSNFGIVTRFDIQTYPLIPIQYTITLYNPTDHLAINHATATIQAAMETDPKIGLFTNFNHGFVAVGLLYGDHTKQPEICTAFKGLESIMTAVPPTKGTILSLATAMGHVQEERKRAISTITTKVSVELYEDVYTLWNGVRSTLPDGCILHYTIQPMSAAGVRAGEERGGNVLGLEGVGQVWWVFTCEWPTGIDDSIAQAAVETMSARVEILAREKELLLDFKCMTFATGSQRVLGGYGAENVKRMQDVAGKYDPEGVFQRLQFGGFLLGNSV</sequence>
<keyword evidence="3" id="KW-0274">FAD</keyword>
<keyword evidence="2" id="KW-0285">Flavoprotein</keyword>
<name>A0A395HBR0_9EURO</name>
<keyword evidence="4" id="KW-0560">Oxidoreductase</keyword>
<dbReference type="RefSeq" id="XP_025578892.1">
    <property type="nucleotide sequence ID" value="XM_025723658.1"/>
</dbReference>
<evidence type="ECO:0000256" key="2">
    <source>
        <dbReference type="ARBA" id="ARBA00022630"/>
    </source>
</evidence>
<dbReference type="InterPro" id="IPR016169">
    <property type="entry name" value="FAD-bd_PCMH_sub2"/>
</dbReference>
<dbReference type="PANTHER" id="PTHR42973">
    <property type="entry name" value="BINDING OXIDOREDUCTASE, PUTATIVE (AFU_ORTHOLOGUE AFUA_1G17690)-RELATED"/>
    <property type="match status" value="1"/>
</dbReference>
<evidence type="ECO:0000256" key="3">
    <source>
        <dbReference type="ARBA" id="ARBA00022827"/>
    </source>
</evidence>
<protein>
    <submittedName>
        <fullName evidence="6">6-hydroxy-D-nicotine oxidase</fullName>
    </submittedName>
</protein>
<proteinExistence type="inferred from homology"/>
<dbReference type="GO" id="GO:0016491">
    <property type="term" value="F:oxidoreductase activity"/>
    <property type="evidence" value="ECO:0007669"/>
    <property type="project" value="UniProtKB-KW"/>
</dbReference>
<evidence type="ECO:0000313" key="7">
    <source>
        <dbReference type="Proteomes" id="UP000249402"/>
    </source>
</evidence>
<dbReference type="InterPro" id="IPR016166">
    <property type="entry name" value="FAD-bd_PCMH"/>
</dbReference>
<dbReference type="PANTHER" id="PTHR42973:SF54">
    <property type="entry name" value="FAD-BINDING PCMH-TYPE DOMAIN-CONTAINING PROTEIN"/>
    <property type="match status" value="1"/>
</dbReference>
<dbReference type="Gene3D" id="3.30.465.10">
    <property type="match status" value="1"/>
</dbReference>
<dbReference type="InterPro" id="IPR006094">
    <property type="entry name" value="Oxid_FAD_bind_N"/>
</dbReference>
<dbReference type="PROSITE" id="PS51387">
    <property type="entry name" value="FAD_PCMH"/>
    <property type="match status" value="1"/>
</dbReference>
<dbReference type="Pfam" id="PF01565">
    <property type="entry name" value="FAD_binding_4"/>
    <property type="match status" value="1"/>
</dbReference>
<evidence type="ECO:0000313" key="6">
    <source>
        <dbReference type="EMBL" id="RAL04565.1"/>
    </source>
</evidence>
<comment type="similarity">
    <text evidence="1">Belongs to the oxygen-dependent FAD-linked oxidoreductase family.</text>
</comment>
<gene>
    <name evidence="6" type="ORF">BO80DRAFT_490802</name>
</gene>
<dbReference type="AlphaFoldDB" id="A0A395HBR0"/>
<dbReference type="EMBL" id="KZ824423">
    <property type="protein sequence ID" value="RAL04565.1"/>
    <property type="molecule type" value="Genomic_DNA"/>
</dbReference>
<dbReference type="GeneID" id="37228523"/>
<organism evidence="6 7">
    <name type="scientific">Aspergillus ibericus CBS 121593</name>
    <dbReference type="NCBI Taxonomy" id="1448316"/>
    <lineage>
        <taxon>Eukaryota</taxon>
        <taxon>Fungi</taxon>
        <taxon>Dikarya</taxon>
        <taxon>Ascomycota</taxon>
        <taxon>Pezizomycotina</taxon>
        <taxon>Eurotiomycetes</taxon>
        <taxon>Eurotiomycetidae</taxon>
        <taxon>Eurotiales</taxon>
        <taxon>Aspergillaceae</taxon>
        <taxon>Aspergillus</taxon>
        <taxon>Aspergillus subgen. Circumdati</taxon>
    </lineage>
</organism>
<reference evidence="6 7" key="1">
    <citation type="submission" date="2018-02" db="EMBL/GenBank/DDBJ databases">
        <title>The genomes of Aspergillus section Nigri reveals drivers in fungal speciation.</title>
        <authorList>
            <consortium name="DOE Joint Genome Institute"/>
            <person name="Vesth T.C."/>
            <person name="Nybo J."/>
            <person name="Theobald S."/>
            <person name="Brandl J."/>
            <person name="Frisvad J.C."/>
            <person name="Nielsen K.F."/>
            <person name="Lyhne E.K."/>
            <person name="Kogle M.E."/>
            <person name="Kuo A."/>
            <person name="Riley R."/>
            <person name="Clum A."/>
            <person name="Nolan M."/>
            <person name="Lipzen A."/>
            <person name="Salamov A."/>
            <person name="Henrissat B."/>
            <person name="Wiebenga A."/>
            <person name="De vries R.P."/>
            <person name="Grigoriev I.V."/>
            <person name="Mortensen U.H."/>
            <person name="Andersen M.R."/>
            <person name="Baker S.E."/>
        </authorList>
    </citation>
    <scope>NUCLEOTIDE SEQUENCE [LARGE SCALE GENOMIC DNA]</scope>
    <source>
        <strain evidence="6 7">CBS 121593</strain>
    </source>
</reference>
<dbReference type="InterPro" id="IPR050416">
    <property type="entry name" value="FAD-linked_Oxidoreductase"/>
</dbReference>
<dbReference type="VEuPathDB" id="FungiDB:BO80DRAFT_490802"/>
<dbReference type="Proteomes" id="UP000249402">
    <property type="component" value="Unassembled WGS sequence"/>
</dbReference>